<gene>
    <name evidence="4" type="ORF">CR205_06290</name>
</gene>
<dbReference type="Proteomes" id="UP000248066">
    <property type="component" value="Unassembled WGS sequence"/>
</dbReference>
<dbReference type="EMBL" id="PDOF01000001">
    <property type="protein sequence ID" value="PYZ98200.1"/>
    <property type="molecule type" value="Genomic_DNA"/>
</dbReference>
<evidence type="ECO:0000256" key="1">
    <source>
        <dbReference type="ARBA" id="ARBA00010211"/>
    </source>
</evidence>
<evidence type="ECO:0000256" key="2">
    <source>
        <dbReference type="ARBA" id="ARBA00022723"/>
    </source>
</evidence>
<sequence length="208" mass="23639">MTHIRNIYCIGLNYVKHAAEMGNRVPEEPLIFSKPTHSFVKTDGNPIELPADKGEIHFETEIVLYIDKKPDPEFKVEDVVGKIALGIDFTLREVQTKLKQNGQPWLRAKGFKNAAVVTDFWDYPGTDICRNTEFSLVKNNETVQQGKAENMIFDFHELIKECDENFGLDQGDLIFTGTPEGVGKTEDGDEFILIWDGKEKGRFVTNLK</sequence>
<dbReference type="SUPFAM" id="SSF56529">
    <property type="entry name" value="FAH"/>
    <property type="match status" value="1"/>
</dbReference>
<keyword evidence="5" id="KW-1185">Reference proteome</keyword>
<dbReference type="InterPro" id="IPR036663">
    <property type="entry name" value="Fumarylacetoacetase_C_sf"/>
</dbReference>
<dbReference type="GO" id="GO:0046872">
    <property type="term" value="F:metal ion binding"/>
    <property type="evidence" value="ECO:0007669"/>
    <property type="project" value="UniProtKB-KW"/>
</dbReference>
<dbReference type="AlphaFoldDB" id="A0A2W0HDX7"/>
<accession>A0A2W0HDX7</accession>
<feature type="domain" description="Fumarylacetoacetase-like C-terminal" evidence="3">
    <location>
        <begin position="7"/>
        <end position="190"/>
    </location>
</feature>
<organism evidence="4 5">
    <name type="scientific">Alteribacter lacisalsi</name>
    <dbReference type="NCBI Taxonomy" id="2045244"/>
    <lineage>
        <taxon>Bacteria</taxon>
        <taxon>Bacillati</taxon>
        <taxon>Bacillota</taxon>
        <taxon>Bacilli</taxon>
        <taxon>Bacillales</taxon>
        <taxon>Bacillaceae</taxon>
        <taxon>Alteribacter</taxon>
    </lineage>
</organism>
<dbReference type="RefSeq" id="WP_110518032.1">
    <property type="nucleotide sequence ID" value="NZ_PDOF01000001.1"/>
</dbReference>
<comment type="similarity">
    <text evidence="1">Belongs to the FAH family.</text>
</comment>
<proteinExistence type="inferred from homology"/>
<dbReference type="GO" id="GO:0018773">
    <property type="term" value="F:acetylpyruvate hydrolase activity"/>
    <property type="evidence" value="ECO:0007669"/>
    <property type="project" value="TreeGrafter"/>
</dbReference>
<dbReference type="Pfam" id="PF01557">
    <property type="entry name" value="FAA_hydrolase"/>
    <property type="match status" value="1"/>
</dbReference>
<dbReference type="PANTHER" id="PTHR11820:SF7">
    <property type="entry name" value="ACYLPYRUVASE FAHD1, MITOCHONDRIAL"/>
    <property type="match status" value="1"/>
</dbReference>
<dbReference type="OrthoDB" id="9805307at2"/>
<dbReference type="Gene3D" id="3.90.850.10">
    <property type="entry name" value="Fumarylacetoacetase-like, C-terminal domain"/>
    <property type="match status" value="1"/>
</dbReference>
<dbReference type="InterPro" id="IPR011234">
    <property type="entry name" value="Fumarylacetoacetase-like_C"/>
</dbReference>
<keyword evidence="4" id="KW-0378">Hydrolase</keyword>
<dbReference type="PANTHER" id="PTHR11820">
    <property type="entry name" value="ACYLPYRUVASE"/>
    <property type="match status" value="1"/>
</dbReference>
<comment type="caution">
    <text evidence="4">The sequence shown here is derived from an EMBL/GenBank/DDBJ whole genome shotgun (WGS) entry which is preliminary data.</text>
</comment>
<evidence type="ECO:0000259" key="3">
    <source>
        <dbReference type="Pfam" id="PF01557"/>
    </source>
</evidence>
<protein>
    <submittedName>
        <fullName evidence="4">Fumarylacetoacetate hydrolase</fullName>
    </submittedName>
</protein>
<reference evidence="4 5" key="1">
    <citation type="submission" date="2017-10" db="EMBL/GenBank/DDBJ databases">
        <title>Bacillus sp. nov., a halophilic bacterium isolated from a Yangshapao Lake.</title>
        <authorList>
            <person name="Wang H."/>
        </authorList>
    </citation>
    <scope>NUCLEOTIDE SEQUENCE [LARGE SCALE GENOMIC DNA]</scope>
    <source>
        <strain evidence="4 5">YSP-3</strain>
    </source>
</reference>
<name>A0A2W0HDX7_9BACI</name>
<evidence type="ECO:0000313" key="5">
    <source>
        <dbReference type="Proteomes" id="UP000248066"/>
    </source>
</evidence>
<keyword evidence="2" id="KW-0479">Metal-binding</keyword>
<evidence type="ECO:0000313" key="4">
    <source>
        <dbReference type="EMBL" id="PYZ98200.1"/>
    </source>
</evidence>